<keyword evidence="5" id="KW-0133">Cell shape</keyword>
<name>X1KXV6_9ZZZZ</name>
<organism evidence="7">
    <name type="scientific">marine sediment metagenome</name>
    <dbReference type="NCBI Taxonomy" id="412755"/>
    <lineage>
        <taxon>unclassified sequences</taxon>
        <taxon>metagenomes</taxon>
        <taxon>ecological metagenomes</taxon>
    </lineage>
</organism>
<keyword evidence="3" id="KW-0547">Nucleotide-binding</keyword>
<evidence type="ECO:0000256" key="6">
    <source>
        <dbReference type="ARBA" id="ARBA00023458"/>
    </source>
</evidence>
<comment type="subcellular location">
    <subcellularLocation>
        <location evidence="1">Cytoplasm</location>
    </subcellularLocation>
</comment>
<dbReference type="EMBL" id="BARV01001340">
    <property type="protein sequence ID" value="GAH94989.1"/>
    <property type="molecule type" value="Genomic_DNA"/>
</dbReference>
<evidence type="ECO:0000256" key="1">
    <source>
        <dbReference type="ARBA" id="ARBA00004496"/>
    </source>
</evidence>
<dbReference type="GO" id="GO:0005524">
    <property type="term" value="F:ATP binding"/>
    <property type="evidence" value="ECO:0007669"/>
    <property type="project" value="UniProtKB-KW"/>
</dbReference>
<dbReference type="GO" id="GO:0008360">
    <property type="term" value="P:regulation of cell shape"/>
    <property type="evidence" value="ECO:0007669"/>
    <property type="project" value="UniProtKB-KW"/>
</dbReference>
<dbReference type="PANTHER" id="PTHR42749:SF1">
    <property type="entry name" value="CELL SHAPE-DETERMINING PROTEIN MREB"/>
    <property type="match status" value="1"/>
</dbReference>
<evidence type="ECO:0008006" key="8">
    <source>
        <dbReference type="Google" id="ProtNLM"/>
    </source>
</evidence>
<reference evidence="7" key="1">
    <citation type="journal article" date="2014" name="Front. Microbiol.">
        <title>High frequency of phylogenetically diverse reductive dehalogenase-homologous genes in deep subseafloor sedimentary metagenomes.</title>
        <authorList>
            <person name="Kawai M."/>
            <person name="Futagami T."/>
            <person name="Toyoda A."/>
            <person name="Takaki Y."/>
            <person name="Nishi S."/>
            <person name="Hori S."/>
            <person name="Arai W."/>
            <person name="Tsubouchi T."/>
            <person name="Morono Y."/>
            <person name="Uchiyama I."/>
            <person name="Ito T."/>
            <person name="Fujiyama A."/>
            <person name="Inagaki F."/>
            <person name="Takami H."/>
        </authorList>
    </citation>
    <scope>NUCLEOTIDE SEQUENCE</scope>
    <source>
        <strain evidence="7">Expedition CK06-06</strain>
    </source>
</reference>
<dbReference type="Pfam" id="PF06723">
    <property type="entry name" value="MreB_Mbl"/>
    <property type="match status" value="1"/>
</dbReference>
<dbReference type="PRINTS" id="PR01652">
    <property type="entry name" value="SHAPEPROTEIN"/>
</dbReference>
<sequence length="101" mass="10994">MWLNFLFGSFSKNIGIDLGTSTTLVHIKGKGIVLYEPSVVAFKDGGDRILAVGEEAKKMLGRTPQGIFTVRPLKEGVIADFEVTAEMLKYFIKKDSGVGAQ</sequence>
<evidence type="ECO:0000313" key="7">
    <source>
        <dbReference type="EMBL" id="GAH94989.1"/>
    </source>
</evidence>
<dbReference type="InterPro" id="IPR004753">
    <property type="entry name" value="MreB"/>
</dbReference>
<dbReference type="PANTHER" id="PTHR42749">
    <property type="entry name" value="CELL SHAPE-DETERMINING PROTEIN MREB"/>
    <property type="match status" value="1"/>
</dbReference>
<dbReference type="AlphaFoldDB" id="X1KXV6"/>
<dbReference type="GO" id="GO:0000902">
    <property type="term" value="P:cell morphogenesis"/>
    <property type="evidence" value="ECO:0007669"/>
    <property type="project" value="InterPro"/>
</dbReference>
<evidence type="ECO:0000256" key="4">
    <source>
        <dbReference type="ARBA" id="ARBA00022840"/>
    </source>
</evidence>
<comment type="caution">
    <text evidence="7">The sequence shown here is derived from an EMBL/GenBank/DDBJ whole genome shotgun (WGS) entry which is preliminary data.</text>
</comment>
<gene>
    <name evidence="7" type="ORF">S06H3_03948</name>
</gene>
<dbReference type="InterPro" id="IPR043129">
    <property type="entry name" value="ATPase_NBD"/>
</dbReference>
<comment type="similarity">
    <text evidence="6">Belongs to the FtsA/MreB family.</text>
</comment>
<dbReference type="GO" id="GO:0005737">
    <property type="term" value="C:cytoplasm"/>
    <property type="evidence" value="ECO:0007669"/>
    <property type="project" value="UniProtKB-SubCell"/>
</dbReference>
<accession>X1KXV6</accession>
<keyword evidence="2" id="KW-0963">Cytoplasm</keyword>
<evidence type="ECO:0000256" key="5">
    <source>
        <dbReference type="ARBA" id="ARBA00022960"/>
    </source>
</evidence>
<proteinExistence type="inferred from homology"/>
<keyword evidence="4" id="KW-0067">ATP-binding</keyword>
<protein>
    <recommendedName>
        <fullName evidence="8">Rod shape-determining protein MreB</fullName>
    </recommendedName>
</protein>
<dbReference type="Gene3D" id="3.30.420.40">
    <property type="match status" value="1"/>
</dbReference>
<dbReference type="InterPro" id="IPR056546">
    <property type="entry name" value="MreB_MamK-like"/>
</dbReference>
<dbReference type="SUPFAM" id="SSF53067">
    <property type="entry name" value="Actin-like ATPase domain"/>
    <property type="match status" value="1"/>
</dbReference>
<evidence type="ECO:0000256" key="2">
    <source>
        <dbReference type="ARBA" id="ARBA00022490"/>
    </source>
</evidence>
<evidence type="ECO:0000256" key="3">
    <source>
        <dbReference type="ARBA" id="ARBA00022741"/>
    </source>
</evidence>